<gene>
    <name evidence="1" type="ORF">MUK42_25587</name>
</gene>
<keyword evidence="2" id="KW-1185">Reference proteome</keyword>
<accession>A0A9E7EXD5</accession>
<proteinExistence type="predicted"/>
<sequence length="83" mass="8842">MESDRVVVFPTSESRISGGEGGGRYLTLTSVGITCIRGFDLANISISLSLRSLSSLSVSSAQHVSLPNNNTLIVLKAALERQY</sequence>
<evidence type="ECO:0000313" key="2">
    <source>
        <dbReference type="Proteomes" id="UP001055439"/>
    </source>
</evidence>
<organism evidence="1 2">
    <name type="scientific">Musa troglodytarum</name>
    <name type="common">fe'i banana</name>
    <dbReference type="NCBI Taxonomy" id="320322"/>
    <lineage>
        <taxon>Eukaryota</taxon>
        <taxon>Viridiplantae</taxon>
        <taxon>Streptophyta</taxon>
        <taxon>Embryophyta</taxon>
        <taxon>Tracheophyta</taxon>
        <taxon>Spermatophyta</taxon>
        <taxon>Magnoliopsida</taxon>
        <taxon>Liliopsida</taxon>
        <taxon>Zingiberales</taxon>
        <taxon>Musaceae</taxon>
        <taxon>Musa</taxon>
    </lineage>
</organism>
<dbReference type="EMBL" id="CP097504">
    <property type="protein sequence ID" value="URD85719.1"/>
    <property type="molecule type" value="Genomic_DNA"/>
</dbReference>
<protein>
    <submittedName>
        <fullName evidence="1">Uncharacterized protein</fullName>
    </submittedName>
</protein>
<reference evidence="1" key="1">
    <citation type="submission" date="2022-05" db="EMBL/GenBank/DDBJ databases">
        <title>The Musa troglodytarum L. genome provides insights into the mechanism of non-climacteric behaviour and enrichment of carotenoids.</title>
        <authorList>
            <person name="Wang J."/>
        </authorList>
    </citation>
    <scope>NUCLEOTIDE SEQUENCE</scope>
    <source>
        <tissue evidence="1">Leaf</tissue>
    </source>
</reference>
<dbReference type="AlphaFoldDB" id="A0A9E7EXD5"/>
<name>A0A9E7EXD5_9LILI</name>
<dbReference type="Proteomes" id="UP001055439">
    <property type="component" value="Chromosome 2"/>
</dbReference>
<evidence type="ECO:0000313" key="1">
    <source>
        <dbReference type="EMBL" id="URD85719.1"/>
    </source>
</evidence>